<reference evidence="2 3" key="1">
    <citation type="submission" date="2024-03" db="EMBL/GenBank/DDBJ databases">
        <title>Draft genome sequence of Pseudonocardia nematodicida JCM 31783.</title>
        <authorList>
            <person name="Butdee W."/>
            <person name="Duangmal K."/>
        </authorList>
    </citation>
    <scope>NUCLEOTIDE SEQUENCE [LARGE SCALE GENOMIC DNA]</scope>
    <source>
        <strain evidence="2 3">JCM 31783</strain>
    </source>
</reference>
<evidence type="ECO:0000259" key="1">
    <source>
        <dbReference type="Pfam" id="PF01261"/>
    </source>
</evidence>
<accession>A0ABV1K5A1</accession>
<dbReference type="InterPro" id="IPR050312">
    <property type="entry name" value="IolE/XylAMocC-like"/>
</dbReference>
<dbReference type="RefSeq" id="WP_349296361.1">
    <property type="nucleotide sequence ID" value="NZ_JBEDNQ010000001.1"/>
</dbReference>
<keyword evidence="3" id="KW-1185">Reference proteome</keyword>
<evidence type="ECO:0000313" key="2">
    <source>
        <dbReference type="EMBL" id="MEQ3549276.1"/>
    </source>
</evidence>
<dbReference type="PANTHER" id="PTHR12110:SF48">
    <property type="entry name" value="BLL3656 PROTEIN"/>
    <property type="match status" value="1"/>
</dbReference>
<proteinExistence type="predicted"/>
<protein>
    <submittedName>
        <fullName evidence="2">TIM barrel protein</fullName>
    </submittedName>
</protein>
<name>A0ABV1K5A1_9PSEU</name>
<dbReference type="InterPro" id="IPR036237">
    <property type="entry name" value="Xyl_isomerase-like_sf"/>
</dbReference>
<dbReference type="SUPFAM" id="SSF51658">
    <property type="entry name" value="Xylose isomerase-like"/>
    <property type="match status" value="1"/>
</dbReference>
<evidence type="ECO:0000313" key="3">
    <source>
        <dbReference type="Proteomes" id="UP001494902"/>
    </source>
</evidence>
<gene>
    <name evidence="2" type="ORF">WIS52_02230</name>
</gene>
<dbReference type="Pfam" id="PF01261">
    <property type="entry name" value="AP_endonuc_2"/>
    <property type="match status" value="1"/>
</dbReference>
<comment type="caution">
    <text evidence="2">The sequence shown here is derived from an EMBL/GenBank/DDBJ whole genome shotgun (WGS) entry which is preliminary data.</text>
</comment>
<dbReference type="EMBL" id="JBEDNQ010000001">
    <property type="protein sequence ID" value="MEQ3549276.1"/>
    <property type="molecule type" value="Genomic_DNA"/>
</dbReference>
<dbReference type="PANTHER" id="PTHR12110">
    <property type="entry name" value="HYDROXYPYRUVATE ISOMERASE"/>
    <property type="match status" value="1"/>
</dbReference>
<dbReference type="Proteomes" id="UP001494902">
    <property type="component" value="Unassembled WGS sequence"/>
</dbReference>
<feature type="domain" description="Xylose isomerase-like TIM barrel" evidence="1">
    <location>
        <begin position="19"/>
        <end position="261"/>
    </location>
</feature>
<sequence>MVLGVAPLSAIRLPAVEFVRAAADAGFGQVGLRPLTVQETDGYCPTGVDAPDFDTLRGVLAETGMKVLDIEVCSATPALRREDWLGALGLGQALGARFLNIVGDDPDPDSLVRTVNAICADAREHGIVPILEPVAFRPLNDFDRAVRIARDAGCRVELDVLHFQRTGASLQTVRDDPAMFPVVQLCDGPARLDPADPELRELAGSDDPHDVAIAEVRDRRLLPGEGGIPIPELLAALPDSEISVEIPHGPRQAARGDHAHLADLYRSASAYLSSLTPAH</sequence>
<organism evidence="2 3">
    <name type="scientific">Pseudonocardia nematodicida</name>
    <dbReference type="NCBI Taxonomy" id="1206997"/>
    <lineage>
        <taxon>Bacteria</taxon>
        <taxon>Bacillati</taxon>
        <taxon>Actinomycetota</taxon>
        <taxon>Actinomycetes</taxon>
        <taxon>Pseudonocardiales</taxon>
        <taxon>Pseudonocardiaceae</taxon>
        <taxon>Pseudonocardia</taxon>
    </lineage>
</organism>
<dbReference type="Gene3D" id="3.20.20.150">
    <property type="entry name" value="Divalent-metal-dependent TIM barrel enzymes"/>
    <property type="match status" value="1"/>
</dbReference>
<dbReference type="InterPro" id="IPR013022">
    <property type="entry name" value="Xyl_isomerase-like_TIM-brl"/>
</dbReference>